<sequence length="272" mass="30412">MNWQKDPLSVLQDTSRTFYIPISRLPPLLQEAVASAYLCMRAIDEVEDHPGLDNATKAQLLHRMSQNFQAAVCRETIADDWFAEFSDIETLEEVTLRVGEWAKLAPERIGPRIWDATAAMADRMAFWAERNWRIETEAELDQYTFGVAGAVGLLLSDLWAWYDGTQTHRVYAIGFGRGLQAVNILRNYKDDGSRGVDFFPEGWTSEQMHSYAKRNLALADAYTGALPSGPALDFCRIPLALAHATLNVLADGQDKLTRSAVVELIEQVCGGK</sequence>
<gene>
    <name evidence="1" type="primary">sqs</name>
    <name evidence="1" type="ORF">A19Y_0916</name>
</gene>
<keyword evidence="2" id="KW-1185">Reference proteome</keyword>
<dbReference type="RefSeq" id="WP_042152380.1">
    <property type="nucleotide sequence ID" value="NZ_CM002803.1"/>
</dbReference>
<dbReference type="InterPro" id="IPR008949">
    <property type="entry name" value="Isoprenoid_synthase_dom_sf"/>
</dbReference>
<dbReference type="SMR" id="A0A073CD39"/>
<dbReference type="Gene3D" id="1.10.600.10">
    <property type="entry name" value="Farnesyl Diphosphate Synthase"/>
    <property type="match status" value="1"/>
</dbReference>
<protein>
    <submittedName>
        <fullName evidence="1">Sqs</fullName>
        <ecNumber evidence="1">2.5.1.21</ecNumber>
    </submittedName>
</protein>
<dbReference type="PANTHER" id="PTHR11626:SF2">
    <property type="entry name" value="SQUALENE SYNTHASE"/>
    <property type="match status" value="1"/>
</dbReference>
<name>A0A073CD39_PLAA1</name>
<keyword evidence="1" id="KW-0808">Transferase</keyword>
<dbReference type="GeneID" id="77287153"/>
<accession>A0A073CD39</accession>
<evidence type="ECO:0000313" key="1">
    <source>
        <dbReference type="EMBL" id="KEI66051.1"/>
    </source>
</evidence>
<proteinExistence type="predicted"/>
<reference evidence="1 2" key="1">
    <citation type="journal article" date="2014" name="Appl. Environ. Microbiol.">
        <title>Elucidation of insertion elements encoded on plasmids and in vitro construction of shuttle vectors from the toxic cyanobacterium Planktothrix.</title>
        <authorList>
            <person name="Christiansen G."/>
            <person name="Goesmann A."/>
            <person name="Kurmayer R."/>
        </authorList>
    </citation>
    <scope>NUCLEOTIDE SEQUENCE [LARGE SCALE GENOMIC DNA]</scope>
    <source>
        <strain evidence="1 2">NIVA-CYA 126/8</strain>
    </source>
</reference>
<dbReference type="STRING" id="388467.A19Y_0916"/>
<dbReference type="Proteomes" id="UP000027395">
    <property type="component" value="Chromosome"/>
</dbReference>
<dbReference type="GO" id="GO:0045338">
    <property type="term" value="P:farnesyl diphosphate metabolic process"/>
    <property type="evidence" value="ECO:0007669"/>
    <property type="project" value="InterPro"/>
</dbReference>
<dbReference type="AlphaFoldDB" id="A0A073CD39"/>
<dbReference type="HOGENOM" id="CLU_031981_1_0_3"/>
<dbReference type="PANTHER" id="PTHR11626">
    <property type="entry name" value="FARNESYL-DIPHOSPHATE FARNESYLTRANSFERASE"/>
    <property type="match status" value="1"/>
</dbReference>
<dbReference type="InterPro" id="IPR002060">
    <property type="entry name" value="Squ/phyt_synthse"/>
</dbReference>
<dbReference type="SUPFAM" id="SSF48576">
    <property type="entry name" value="Terpenoid synthases"/>
    <property type="match status" value="1"/>
</dbReference>
<dbReference type="PATRIC" id="fig|388467.6.peg.854"/>
<dbReference type="EC" id="2.5.1.21" evidence="1"/>
<dbReference type="GO" id="GO:0051996">
    <property type="term" value="F:squalene synthase [NAD(P)H] activity"/>
    <property type="evidence" value="ECO:0007669"/>
    <property type="project" value="UniProtKB-EC"/>
</dbReference>
<dbReference type="EMBL" id="CM002803">
    <property type="protein sequence ID" value="KEI66051.1"/>
    <property type="molecule type" value="Genomic_DNA"/>
</dbReference>
<dbReference type="Pfam" id="PF00494">
    <property type="entry name" value="SQS_PSY"/>
    <property type="match status" value="1"/>
</dbReference>
<dbReference type="InterPro" id="IPR044844">
    <property type="entry name" value="Trans_IPPS_euk-type"/>
</dbReference>
<dbReference type="eggNOG" id="COG1562">
    <property type="taxonomic scope" value="Bacteria"/>
</dbReference>
<evidence type="ECO:0000313" key="2">
    <source>
        <dbReference type="Proteomes" id="UP000027395"/>
    </source>
</evidence>
<organism evidence="1 2">
    <name type="scientific">Planktothrix agardhii (strain NIVA-CYA 126/8)</name>
    <dbReference type="NCBI Taxonomy" id="388467"/>
    <lineage>
        <taxon>Bacteria</taxon>
        <taxon>Bacillati</taxon>
        <taxon>Cyanobacteriota</taxon>
        <taxon>Cyanophyceae</taxon>
        <taxon>Oscillatoriophycideae</taxon>
        <taxon>Oscillatoriales</taxon>
        <taxon>Microcoleaceae</taxon>
        <taxon>Planktothrix</taxon>
    </lineage>
</organism>